<feature type="domain" description="O-acyltransferase WSD1 C-terminal" evidence="12">
    <location>
        <begin position="368"/>
        <end position="515"/>
    </location>
</feature>
<evidence type="ECO:0000256" key="5">
    <source>
        <dbReference type="ARBA" id="ARBA00022679"/>
    </source>
</evidence>
<protein>
    <submittedName>
        <fullName evidence="13">O-acyltransferase, WSD1 domain-containing protein</fullName>
    </submittedName>
</protein>
<keyword evidence="14" id="KW-1185">Reference proteome</keyword>
<evidence type="ECO:0000259" key="12">
    <source>
        <dbReference type="Pfam" id="PF06974"/>
    </source>
</evidence>
<comment type="catalytic activity">
    <reaction evidence="9">
        <text>a long chain fatty alcohol + a fatty acyl-CoA = a long-chain alcohol wax ester + CoA</text>
        <dbReference type="Rhea" id="RHEA:38443"/>
        <dbReference type="ChEBI" id="CHEBI:17135"/>
        <dbReference type="ChEBI" id="CHEBI:57287"/>
        <dbReference type="ChEBI" id="CHEBI:77636"/>
        <dbReference type="ChEBI" id="CHEBI:235323"/>
        <dbReference type="EC" id="2.3.1.75"/>
    </reaction>
</comment>
<gene>
    <name evidence="13" type="ORF">CTI12_AA299080</name>
</gene>
<comment type="subcellular location">
    <subcellularLocation>
        <location evidence="1">Cell membrane</location>
        <topology evidence="1">Single-pass membrane protein</topology>
    </subcellularLocation>
    <subcellularLocation>
        <location evidence="2">Endoplasmic reticulum membrane</location>
    </subcellularLocation>
</comment>
<comment type="catalytic activity">
    <reaction evidence="10">
        <text>an acyl-CoA + a 1,2-diacyl-sn-glycerol = a triacyl-sn-glycerol + CoA</text>
        <dbReference type="Rhea" id="RHEA:10868"/>
        <dbReference type="ChEBI" id="CHEBI:17815"/>
        <dbReference type="ChEBI" id="CHEBI:57287"/>
        <dbReference type="ChEBI" id="CHEBI:58342"/>
        <dbReference type="ChEBI" id="CHEBI:64615"/>
        <dbReference type="EC" id="2.3.1.20"/>
    </reaction>
</comment>
<organism evidence="13 14">
    <name type="scientific">Artemisia annua</name>
    <name type="common">Sweet wormwood</name>
    <dbReference type="NCBI Taxonomy" id="35608"/>
    <lineage>
        <taxon>Eukaryota</taxon>
        <taxon>Viridiplantae</taxon>
        <taxon>Streptophyta</taxon>
        <taxon>Embryophyta</taxon>
        <taxon>Tracheophyta</taxon>
        <taxon>Spermatophyta</taxon>
        <taxon>Magnoliopsida</taxon>
        <taxon>eudicotyledons</taxon>
        <taxon>Gunneridae</taxon>
        <taxon>Pentapetalae</taxon>
        <taxon>asterids</taxon>
        <taxon>campanulids</taxon>
        <taxon>Asterales</taxon>
        <taxon>Asteraceae</taxon>
        <taxon>Asteroideae</taxon>
        <taxon>Anthemideae</taxon>
        <taxon>Artemisiinae</taxon>
        <taxon>Artemisia</taxon>
    </lineage>
</organism>
<dbReference type="InterPro" id="IPR009721">
    <property type="entry name" value="O-acyltransferase_WSD1_C"/>
</dbReference>
<evidence type="ECO:0000256" key="7">
    <source>
        <dbReference type="ARBA" id="ARBA00023315"/>
    </source>
</evidence>
<dbReference type="Pfam" id="PF06974">
    <property type="entry name" value="WS_DGAT_C"/>
    <property type="match status" value="1"/>
</dbReference>
<comment type="pathway">
    <text evidence="4">Lipid metabolism.</text>
</comment>
<evidence type="ECO:0000256" key="10">
    <source>
        <dbReference type="ARBA" id="ARBA00048109"/>
    </source>
</evidence>
<evidence type="ECO:0000256" key="4">
    <source>
        <dbReference type="ARBA" id="ARBA00005189"/>
    </source>
</evidence>
<evidence type="ECO:0000256" key="6">
    <source>
        <dbReference type="ARBA" id="ARBA00022824"/>
    </source>
</evidence>
<dbReference type="Proteomes" id="UP000245207">
    <property type="component" value="Unassembled WGS sequence"/>
</dbReference>
<evidence type="ECO:0000256" key="1">
    <source>
        <dbReference type="ARBA" id="ARBA00004162"/>
    </source>
</evidence>
<evidence type="ECO:0000313" key="14">
    <source>
        <dbReference type="Proteomes" id="UP000245207"/>
    </source>
</evidence>
<evidence type="ECO:0000256" key="9">
    <source>
        <dbReference type="ARBA" id="ARBA00047604"/>
    </source>
</evidence>
<accession>A0A2U1N2S8</accession>
<dbReference type="InterPro" id="IPR004255">
    <property type="entry name" value="O-acyltransferase_WSD1_N"/>
</dbReference>
<dbReference type="OrthoDB" id="619536at2759"/>
<dbReference type="InterPro" id="IPR045034">
    <property type="entry name" value="O-acyltransferase_WSD1-like"/>
</dbReference>
<sequence>MELKIKKGGMEELDISEPVSPTGQYFSIPPAVCIIAVFEFDNPIDDSDFAASLFEAFSRINPRFTSIMVEGENGEKRWKRLELKVEDHIKVPRFPDGLSLESYDDYFSDYLSGIGIEPFPDTRPLWELHLFKYPTSNAAGTAFFKLHHALGDGYSLMGVVLSCLQRADDPSIPLTFPKFRLSPKSDTGIKSLISHVPLVLTAVKNTVLDLAVSVLKSNFLEDDRSPIRSGEEGVEFKPIDVTTLTFSLDQIKQIKSSLDVVHTNFFLNLINLTGERYIVKVYVGWAEGIDAISLQTVSLVVQQKWFVWTINDVITGVVFLGTRLYMEATSSQSGNARTTSLVLLNTRMIDGYRSVDDMLYNPKAQNLWGNQFGFIQVSVPKLNQSDDQSLNPLKFVYEAHNIISQKRKSWGIYLTGMLLESIRKYRGTPAAAKYIYRTQQNASMGLTNMVGPVDKMAVGDQTLKGFYSMVFNVPQSCKVTIMSYMNVLRMAIGTQKGIIDHLKLNRCIQEAYDLILKAALNSK</sequence>
<evidence type="ECO:0000256" key="8">
    <source>
        <dbReference type="ARBA" id="ARBA00024360"/>
    </source>
</evidence>
<dbReference type="STRING" id="35608.A0A2U1N2S8"/>
<dbReference type="PANTHER" id="PTHR31650">
    <property type="entry name" value="O-ACYLTRANSFERASE (WSD1-LIKE) FAMILY PROTEIN"/>
    <property type="match status" value="1"/>
</dbReference>
<comment type="caution">
    <text evidence="13">The sequence shown here is derived from an EMBL/GenBank/DDBJ whole genome shotgun (WGS) entry which is preliminary data.</text>
</comment>
<keyword evidence="6" id="KW-0256">Endoplasmic reticulum</keyword>
<dbReference type="AlphaFoldDB" id="A0A2U1N2S8"/>
<proteinExistence type="inferred from homology"/>
<name>A0A2U1N2S8_ARTAN</name>
<evidence type="ECO:0000313" key="13">
    <source>
        <dbReference type="EMBL" id="PWA67835.1"/>
    </source>
</evidence>
<keyword evidence="5 13" id="KW-0808">Transferase</keyword>
<comment type="similarity">
    <text evidence="8">In the N-terminal section; belongs to the long-chain O-acyltransferase family.</text>
</comment>
<reference evidence="13 14" key="1">
    <citation type="journal article" date="2018" name="Mol. Plant">
        <title>The genome of Artemisia annua provides insight into the evolution of Asteraceae family and artemisinin biosynthesis.</title>
        <authorList>
            <person name="Shen Q."/>
            <person name="Zhang L."/>
            <person name="Liao Z."/>
            <person name="Wang S."/>
            <person name="Yan T."/>
            <person name="Shi P."/>
            <person name="Liu M."/>
            <person name="Fu X."/>
            <person name="Pan Q."/>
            <person name="Wang Y."/>
            <person name="Lv Z."/>
            <person name="Lu X."/>
            <person name="Zhang F."/>
            <person name="Jiang W."/>
            <person name="Ma Y."/>
            <person name="Chen M."/>
            <person name="Hao X."/>
            <person name="Li L."/>
            <person name="Tang Y."/>
            <person name="Lv G."/>
            <person name="Zhou Y."/>
            <person name="Sun X."/>
            <person name="Brodelius P.E."/>
            <person name="Rose J.K.C."/>
            <person name="Tang K."/>
        </authorList>
    </citation>
    <scope>NUCLEOTIDE SEQUENCE [LARGE SCALE GENOMIC DNA]</scope>
    <source>
        <strain evidence="14">cv. Huhao1</strain>
        <tissue evidence="13">Leaf</tissue>
    </source>
</reference>
<dbReference type="GO" id="GO:0019432">
    <property type="term" value="P:triglyceride biosynthetic process"/>
    <property type="evidence" value="ECO:0007669"/>
    <property type="project" value="TreeGrafter"/>
</dbReference>
<feature type="domain" description="O-acyltransferase WSD1-like N-terminal" evidence="11">
    <location>
        <begin position="107"/>
        <end position="215"/>
    </location>
</feature>
<evidence type="ECO:0000256" key="2">
    <source>
        <dbReference type="ARBA" id="ARBA00004586"/>
    </source>
</evidence>
<keyword evidence="7 13" id="KW-0012">Acyltransferase</keyword>
<dbReference type="GO" id="GO:0005886">
    <property type="term" value="C:plasma membrane"/>
    <property type="evidence" value="ECO:0007669"/>
    <property type="project" value="UniProtKB-SubCell"/>
</dbReference>
<dbReference type="GO" id="GO:0047196">
    <property type="term" value="F:long-chain-alcohol O-fatty-acyltransferase activity"/>
    <property type="evidence" value="ECO:0007669"/>
    <property type="project" value="UniProtKB-EC"/>
</dbReference>
<dbReference type="EMBL" id="PKPP01003754">
    <property type="protein sequence ID" value="PWA67835.1"/>
    <property type="molecule type" value="Genomic_DNA"/>
</dbReference>
<evidence type="ECO:0000259" key="11">
    <source>
        <dbReference type="Pfam" id="PF03007"/>
    </source>
</evidence>
<dbReference type="GO" id="GO:0005789">
    <property type="term" value="C:endoplasmic reticulum membrane"/>
    <property type="evidence" value="ECO:0007669"/>
    <property type="project" value="UniProtKB-SubCell"/>
</dbReference>
<dbReference type="GO" id="GO:0004144">
    <property type="term" value="F:diacylglycerol O-acyltransferase activity"/>
    <property type="evidence" value="ECO:0007669"/>
    <property type="project" value="UniProtKB-EC"/>
</dbReference>
<dbReference type="PANTHER" id="PTHR31650:SF34">
    <property type="entry name" value="O-ACYLTRANSFERASE WSD1-LIKE ISOFORM X1"/>
    <property type="match status" value="1"/>
</dbReference>
<evidence type="ECO:0000256" key="3">
    <source>
        <dbReference type="ARBA" id="ARBA00004771"/>
    </source>
</evidence>
<dbReference type="Pfam" id="PF03007">
    <property type="entry name" value="WS_DGAT_cat"/>
    <property type="match status" value="1"/>
</dbReference>
<comment type="pathway">
    <text evidence="3">Glycerolipid metabolism; triacylglycerol biosynthesis.</text>
</comment>